<dbReference type="InterPro" id="IPR033900">
    <property type="entry name" value="Gram_neg_porin_domain"/>
</dbReference>
<dbReference type="SUPFAM" id="SSF56935">
    <property type="entry name" value="Porins"/>
    <property type="match status" value="1"/>
</dbReference>
<evidence type="ECO:0000256" key="5">
    <source>
        <dbReference type="ARBA" id="ARBA00022692"/>
    </source>
</evidence>
<reference evidence="13 14" key="2">
    <citation type="submission" date="2018-12" db="EMBL/GenBank/DDBJ databases">
        <title>Rhizobacter gummiphilus sp. nov., a rubber-degrading bacterium isolated from the soil of a botanical garden in Japan.</title>
        <authorList>
            <person name="Shunsuke S.S."/>
        </authorList>
    </citation>
    <scope>NUCLEOTIDE SEQUENCE [LARGE SCALE GENOMIC DNA]</scope>
    <source>
        <strain evidence="13 14">S-16</strain>
    </source>
</reference>
<keyword evidence="10" id="KW-0998">Cell outer membrane</keyword>
<keyword evidence="7" id="KW-0406">Ion transport</keyword>
<evidence type="ECO:0000256" key="3">
    <source>
        <dbReference type="ARBA" id="ARBA00022448"/>
    </source>
</evidence>
<dbReference type="AlphaFoldDB" id="A0A3N7HLG5"/>
<evidence type="ECO:0000256" key="7">
    <source>
        <dbReference type="ARBA" id="ARBA00023065"/>
    </source>
</evidence>
<protein>
    <submittedName>
        <fullName evidence="13">Porin</fullName>
    </submittedName>
</protein>
<name>A0A3N7HLG5_9BURK</name>
<evidence type="ECO:0000256" key="4">
    <source>
        <dbReference type="ARBA" id="ARBA00022452"/>
    </source>
</evidence>
<dbReference type="Gene3D" id="2.40.160.10">
    <property type="entry name" value="Porin"/>
    <property type="match status" value="1"/>
</dbReference>
<evidence type="ECO:0000259" key="12">
    <source>
        <dbReference type="Pfam" id="PF13609"/>
    </source>
</evidence>
<evidence type="ECO:0000256" key="1">
    <source>
        <dbReference type="ARBA" id="ARBA00004571"/>
    </source>
</evidence>
<organism evidence="13 14">
    <name type="scientific">Piscinibacter terrae</name>
    <dbReference type="NCBI Taxonomy" id="2496871"/>
    <lineage>
        <taxon>Bacteria</taxon>
        <taxon>Pseudomonadati</taxon>
        <taxon>Pseudomonadota</taxon>
        <taxon>Betaproteobacteria</taxon>
        <taxon>Burkholderiales</taxon>
        <taxon>Sphaerotilaceae</taxon>
        <taxon>Piscinibacter</taxon>
    </lineage>
</organism>
<keyword evidence="9" id="KW-0472">Membrane</keyword>
<keyword evidence="5" id="KW-0812">Transmembrane</keyword>
<sequence>MSRQSTRIALAIAVLFAACSAQAQPSGIAYESPNFGIRLYGLIDATIGTIDHANAAGDRKTGFDATPSSAPWFSGARWGITGRRTFSDEGLNIIFKLENEYLLKDGSADDPEAAFGRDAWIGVQNDTIGKLTFGRQNTVARDFAQNYGDPYGSANVTLEEGGWTNSNNFKQLIFYAGSASGTRYNNGVVWKKAFNGGLTAGLGYQFGEQAGSLSKGSTQTVALAYGTDTFNVSGFVNHANVNSHNHDSYSLGGNVKFGIVRLNGGYFHYKADQGALGDRSDKAYTLSAKFAPPGKLDYELGYQLMKANNAAVNGGGNVINAFADGSAATATATGNRSTFYGSVFYHLDTSTEVYVAADHLKLSGGYHQASTNGFANQTELGLGIRLRF</sequence>
<feature type="domain" description="Porin" evidence="12">
    <location>
        <begin position="9"/>
        <end position="363"/>
    </location>
</feature>
<accession>A0A3N7HLG5</accession>
<feature type="signal peptide" evidence="11">
    <location>
        <begin position="1"/>
        <end position="23"/>
    </location>
</feature>
<keyword evidence="8" id="KW-0626">Porin</keyword>
<evidence type="ECO:0000313" key="13">
    <source>
        <dbReference type="EMBL" id="RQP21876.1"/>
    </source>
</evidence>
<dbReference type="GO" id="GO:0046930">
    <property type="term" value="C:pore complex"/>
    <property type="evidence" value="ECO:0007669"/>
    <property type="project" value="UniProtKB-KW"/>
</dbReference>
<evidence type="ECO:0000256" key="8">
    <source>
        <dbReference type="ARBA" id="ARBA00023114"/>
    </source>
</evidence>
<evidence type="ECO:0000256" key="6">
    <source>
        <dbReference type="ARBA" id="ARBA00022729"/>
    </source>
</evidence>
<dbReference type="GO" id="GO:0009279">
    <property type="term" value="C:cell outer membrane"/>
    <property type="evidence" value="ECO:0007669"/>
    <property type="project" value="UniProtKB-SubCell"/>
</dbReference>
<dbReference type="PROSITE" id="PS51257">
    <property type="entry name" value="PROKAR_LIPOPROTEIN"/>
    <property type="match status" value="1"/>
</dbReference>
<evidence type="ECO:0000256" key="9">
    <source>
        <dbReference type="ARBA" id="ARBA00023136"/>
    </source>
</evidence>
<dbReference type="GO" id="GO:0006811">
    <property type="term" value="P:monoatomic ion transport"/>
    <property type="evidence" value="ECO:0007669"/>
    <property type="project" value="UniProtKB-KW"/>
</dbReference>
<evidence type="ECO:0000256" key="10">
    <source>
        <dbReference type="ARBA" id="ARBA00023237"/>
    </source>
</evidence>
<dbReference type="Pfam" id="PF13609">
    <property type="entry name" value="Porin_4"/>
    <property type="match status" value="1"/>
</dbReference>
<dbReference type="OrthoDB" id="6975458at2"/>
<reference evidence="13 14" key="1">
    <citation type="submission" date="2018-08" db="EMBL/GenBank/DDBJ databases">
        <authorList>
            <person name="Khan S.A."/>
            <person name="Jeon C.O."/>
            <person name="Chun B.H."/>
            <person name="Jeong S.E."/>
        </authorList>
    </citation>
    <scope>NUCLEOTIDE SEQUENCE [LARGE SCALE GENOMIC DNA]</scope>
    <source>
        <strain evidence="13 14">S-16</strain>
    </source>
</reference>
<dbReference type="Proteomes" id="UP000267464">
    <property type="component" value="Unassembled WGS sequence"/>
</dbReference>
<gene>
    <name evidence="13" type="ORF">DZC73_25900</name>
</gene>
<keyword evidence="6 11" id="KW-0732">Signal</keyword>
<evidence type="ECO:0000313" key="14">
    <source>
        <dbReference type="Proteomes" id="UP000267464"/>
    </source>
</evidence>
<dbReference type="PANTHER" id="PTHR34501:SF9">
    <property type="entry name" value="MAJOR OUTER MEMBRANE PROTEIN P.IA"/>
    <property type="match status" value="1"/>
</dbReference>
<dbReference type="PANTHER" id="PTHR34501">
    <property type="entry name" value="PROTEIN YDDL-RELATED"/>
    <property type="match status" value="1"/>
</dbReference>
<evidence type="ECO:0000256" key="2">
    <source>
        <dbReference type="ARBA" id="ARBA00011233"/>
    </source>
</evidence>
<proteinExistence type="predicted"/>
<dbReference type="CDD" id="cd00342">
    <property type="entry name" value="gram_neg_porins"/>
    <property type="match status" value="1"/>
</dbReference>
<dbReference type="GO" id="GO:0015288">
    <property type="term" value="F:porin activity"/>
    <property type="evidence" value="ECO:0007669"/>
    <property type="project" value="UniProtKB-KW"/>
</dbReference>
<feature type="chain" id="PRO_5017956653" evidence="11">
    <location>
        <begin position="24"/>
        <end position="388"/>
    </location>
</feature>
<dbReference type="RefSeq" id="WP_124543287.1">
    <property type="nucleotide sequence ID" value="NZ_QUSW01000009.1"/>
</dbReference>
<dbReference type="InterPro" id="IPR023614">
    <property type="entry name" value="Porin_dom_sf"/>
</dbReference>
<comment type="subcellular location">
    <subcellularLocation>
        <location evidence="1">Cell outer membrane</location>
        <topology evidence="1">Multi-pass membrane protein</topology>
    </subcellularLocation>
</comment>
<dbReference type="EMBL" id="QUSW01000009">
    <property type="protein sequence ID" value="RQP21876.1"/>
    <property type="molecule type" value="Genomic_DNA"/>
</dbReference>
<keyword evidence="3" id="KW-0813">Transport</keyword>
<comment type="caution">
    <text evidence="13">The sequence shown here is derived from an EMBL/GenBank/DDBJ whole genome shotgun (WGS) entry which is preliminary data.</text>
</comment>
<evidence type="ECO:0000256" key="11">
    <source>
        <dbReference type="SAM" id="SignalP"/>
    </source>
</evidence>
<dbReference type="InterPro" id="IPR050298">
    <property type="entry name" value="Gram-neg_bact_OMP"/>
</dbReference>
<keyword evidence="4" id="KW-1134">Transmembrane beta strand</keyword>
<keyword evidence="14" id="KW-1185">Reference proteome</keyword>
<comment type="subunit">
    <text evidence="2">Homotrimer.</text>
</comment>